<reference evidence="9" key="1">
    <citation type="submission" date="2022-12" db="EMBL/GenBank/DDBJ databases">
        <authorList>
            <person name="Alioto T."/>
            <person name="Alioto T."/>
            <person name="Gomez Garrido J."/>
        </authorList>
    </citation>
    <scope>NUCLEOTIDE SEQUENCE</scope>
</reference>
<dbReference type="GO" id="GO:0005737">
    <property type="term" value="C:cytoplasm"/>
    <property type="evidence" value="ECO:0007669"/>
    <property type="project" value="TreeGrafter"/>
</dbReference>
<evidence type="ECO:0000256" key="5">
    <source>
        <dbReference type="ARBA" id="ARBA00022729"/>
    </source>
</evidence>
<dbReference type="GO" id="GO:0008083">
    <property type="term" value="F:growth factor activity"/>
    <property type="evidence" value="ECO:0007669"/>
    <property type="project" value="UniProtKB-KW"/>
</dbReference>
<dbReference type="SUPFAM" id="SSF47266">
    <property type="entry name" value="4-helical cytokines"/>
    <property type="match status" value="1"/>
</dbReference>
<dbReference type="PRINTS" id="PR01927">
    <property type="entry name" value="INTRLEUKIN11"/>
</dbReference>
<comment type="subcellular location">
    <subcellularLocation>
        <location evidence="1">Secreted</location>
    </subcellularLocation>
</comment>
<feature type="chain" id="PRO_5041281820" description="Interleukin-11" evidence="8">
    <location>
        <begin position="25"/>
        <end position="197"/>
    </location>
</feature>
<dbReference type="Gene3D" id="1.20.1250.10">
    <property type="match status" value="1"/>
</dbReference>
<evidence type="ECO:0000256" key="7">
    <source>
        <dbReference type="ARBA" id="ARBA00072545"/>
    </source>
</evidence>
<evidence type="ECO:0000256" key="3">
    <source>
        <dbReference type="ARBA" id="ARBA00022514"/>
    </source>
</evidence>
<dbReference type="GO" id="GO:0008284">
    <property type="term" value="P:positive regulation of cell population proliferation"/>
    <property type="evidence" value="ECO:0007669"/>
    <property type="project" value="TreeGrafter"/>
</dbReference>
<accession>A0AA35L7U2</accession>
<dbReference type="FunFam" id="1.20.1250.10:FF:000017">
    <property type="entry name" value="Interleukin 11"/>
    <property type="match status" value="1"/>
</dbReference>
<dbReference type="PANTHER" id="PTHR16922:SF0">
    <property type="entry name" value="INTERLEUKIN-11"/>
    <property type="match status" value="1"/>
</dbReference>
<protein>
    <recommendedName>
        <fullName evidence="7">Interleukin-11</fullName>
    </recommendedName>
</protein>
<comment type="similarity">
    <text evidence="2">Belongs to the IL-6 superfamily.</text>
</comment>
<dbReference type="GO" id="GO:0005615">
    <property type="term" value="C:extracellular space"/>
    <property type="evidence" value="ECO:0007669"/>
    <property type="project" value="UniProtKB-KW"/>
</dbReference>
<evidence type="ECO:0000256" key="6">
    <source>
        <dbReference type="ARBA" id="ARBA00023030"/>
    </source>
</evidence>
<evidence type="ECO:0000313" key="10">
    <source>
        <dbReference type="Proteomes" id="UP001178461"/>
    </source>
</evidence>
<evidence type="ECO:0000256" key="2">
    <source>
        <dbReference type="ARBA" id="ARBA00007432"/>
    </source>
</evidence>
<keyword evidence="5 8" id="KW-0732">Signal</keyword>
<feature type="signal peptide" evidence="8">
    <location>
        <begin position="1"/>
        <end position="24"/>
    </location>
</feature>
<sequence length="197" mass="22510">MSIPRACLCQVLVVLLSLCEALWAAPGPRPKPTDFRAEFDSIVHMARNLLSDTKNLFNHFKNRYPAEGEHKLETLPVLSMTAVELANIQVSVGLARLSSDLQCYQRHFEWLRRAAPLLLRPMEHDITTVHSRLERLLKRLEHLMTKLSLSRPNDPLPTLPAHGTHWSVVQAGHAIVHSFHLYLDWASRVLVLIRNKL</sequence>
<dbReference type="EMBL" id="OX395138">
    <property type="protein sequence ID" value="CAI5790827.1"/>
    <property type="molecule type" value="Genomic_DNA"/>
</dbReference>
<keyword evidence="4" id="KW-0964">Secreted</keyword>
<evidence type="ECO:0000256" key="8">
    <source>
        <dbReference type="SAM" id="SignalP"/>
    </source>
</evidence>
<keyword evidence="6" id="KW-0339">Growth factor</keyword>
<dbReference type="Proteomes" id="UP001178461">
    <property type="component" value="Chromosome 13"/>
</dbReference>
<evidence type="ECO:0000256" key="1">
    <source>
        <dbReference type="ARBA" id="ARBA00004613"/>
    </source>
</evidence>
<evidence type="ECO:0000256" key="4">
    <source>
        <dbReference type="ARBA" id="ARBA00022525"/>
    </source>
</evidence>
<dbReference type="GO" id="GO:0005125">
    <property type="term" value="F:cytokine activity"/>
    <property type="evidence" value="ECO:0007669"/>
    <property type="project" value="UniProtKB-KW"/>
</dbReference>
<evidence type="ECO:0000313" key="9">
    <source>
        <dbReference type="EMBL" id="CAI5790827.1"/>
    </source>
</evidence>
<keyword evidence="3" id="KW-0202">Cytokine</keyword>
<proteinExistence type="inferred from homology"/>
<dbReference type="PANTHER" id="PTHR16922">
    <property type="entry name" value="INTERLEUKIN 11"/>
    <property type="match status" value="1"/>
</dbReference>
<dbReference type="GO" id="GO:0043410">
    <property type="term" value="P:positive regulation of MAPK cascade"/>
    <property type="evidence" value="ECO:0007669"/>
    <property type="project" value="TreeGrafter"/>
</dbReference>
<dbReference type="InterPro" id="IPR009079">
    <property type="entry name" value="4_helix_cytokine-like_core"/>
</dbReference>
<dbReference type="Pfam" id="PF07400">
    <property type="entry name" value="IL11"/>
    <property type="match status" value="1"/>
</dbReference>
<dbReference type="AlphaFoldDB" id="A0AA35L7U2"/>
<name>A0AA35L7U2_9SAUR</name>
<gene>
    <name evidence="9" type="ORF">PODLI_1B019297</name>
</gene>
<organism evidence="9 10">
    <name type="scientific">Podarcis lilfordi</name>
    <name type="common">Lilford's wall lizard</name>
    <dbReference type="NCBI Taxonomy" id="74358"/>
    <lineage>
        <taxon>Eukaryota</taxon>
        <taxon>Metazoa</taxon>
        <taxon>Chordata</taxon>
        <taxon>Craniata</taxon>
        <taxon>Vertebrata</taxon>
        <taxon>Euteleostomi</taxon>
        <taxon>Lepidosauria</taxon>
        <taxon>Squamata</taxon>
        <taxon>Bifurcata</taxon>
        <taxon>Unidentata</taxon>
        <taxon>Episquamata</taxon>
        <taxon>Laterata</taxon>
        <taxon>Lacertibaenia</taxon>
        <taxon>Lacertidae</taxon>
        <taxon>Podarcis</taxon>
    </lineage>
</organism>
<dbReference type="InterPro" id="IPR020438">
    <property type="entry name" value="IL-11"/>
</dbReference>
<keyword evidence="10" id="KW-1185">Reference proteome</keyword>